<evidence type="ECO:0000256" key="16">
    <source>
        <dbReference type="ARBA" id="ARBA00023002"/>
    </source>
</evidence>
<evidence type="ECO:0000256" key="11">
    <source>
        <dbReference type="ARBA" id="ARBA00022723"/>
    </source>
</evidence>
<protein>
    <recommendedName>
        <fullName evidence="20">Cytochrome c oxidase subunit III</fullName>
    </recommendedName>
</protein>
<keyword evidence="25" id="KW-1185">Reference proteome</keyword>
<comment type="pathway">
    <text evidence="3">Energy metabolism; oxidative phosphorylation.</text>
</comment>
<keyword evidence="6" id="KW-1003">Cell membrane</keyword>
<dbReference type="Pfam" id="PF13442">
    <property type="entry name" value="Cytochrome_CBB3"/>
    <property type="match status" value="2"/>
</dbReference>
<dbReference type="RefSeq" id="WP_114562474.1">
    <property type="nucleotide sequence ID" value="NZ_CP031124.1"/>
</dbReference>
<evidence type="ECO:0000256" key="20">
    <source>
        <dbReference type="ARBA" id="ARBA00029635"/>
    </source>
</evidence>
<dbReference type="InterPro" id="IPR032858">
    <property type="entry name" value="CcoP_N"/>
</dbReference>
<accession>A0A345DA67</accession>
<evidence type="ECO:0000256" key="2">
    <source>
        <dbReference type="ARBA" id="ARBA00004533"/>
    </source>
</evidence>
<organism evidence="24 25">
    <name type="scientific">Ephemeroptericola cinctiostellae</name>
    <dbReference type="NCBI Taxonomy" id="2268024"/>
    <lineage>
        <taxon>Bacteria</taxon>
        <taxon>Pseudomonadati</taxon>
        <taxon>Pseudomonadota</taxon>
        <taxon>Betaproteobacteria</taxon>
        <taxon>Burkholderiales</taxon>
        <taxon>Burkholderiaceae</taxon>
        <taxon>Ephemeroptericola</taxon>
    </lineage>
</organism>
<name>A0A345DA67_9BURK</name>
<keyword evidence="10 22" id="KW-0812">Transmembrane</keyword>
<keyword evidence="11 21" id="KW-0479">Metal-binding</keyword>
<dbReference type="KEGG" id="hyf:DTO96_100981"/>
<dbReference type="GO" id="GO:0020037">
    <property type="term" value="F:heme binding"/>
    <property type="evidence" value="ECO:0007669"/>
    <property type="project" value="InterPro"/>
</dbReference>
<keyword evidence="12" id="KW-0677">Repeat</keyword>
<keyword evidence="8 21" id="KW-0349">Heme</keyword>
<evidence type="ECO:0000256" key="9">
    <source>
        <dbReference type="ARBA" id="ARBA00022660"/>
    </source>
</evidence>
<keyword evidence="18" id="KW-0406">Ion transport</keyword>
<dbReference type="AlphaFoldDB" id="A0A345DA67"/>
<dbReference type="Gene3D" id="6.10.280.130">
    <property type="match status" value="1"/>
</dbReference>
<evidence type="ECO:0000256" key="1">
    <source>
        <dbReference type="ARBA" id="ARBA00001926"/>
    </source>
</evidence>
<dbReference type="GO" id="GO:0009055">
    <property type="term" value="F:electron transfer activity"/>
    <property type="evidence" value="ECO:0007669"/>
    <property type="project" value="InterPro"/>
</dbReference>
<evidence type="ECO:0000256" key="3">
    <source>
        <dbReference type="ARBA" id="ARBA00004673"/>
    </source>
</evidence>
<keyword evidence="14" id="KW-0249">Electron transport</keyword>
<evidence type="ECO:0000256" key="8">
    <source>
        <dbReference type="ARBA" id="ARBA00022617"/>
    </source>
</evidence>
<feature type="transmembrane region" description="Helical" evidence="22">
    <location>
        <begin position="63"/>
        <end position="82"/>
    </location>
</feature>
<comment type="similarity">
    <text evidence="4">Belongs to the CcoP / FixP family.</text>
</comment>
<keyword evidence="5" id="KW-0813">Transport</keyword>
<evidence type="ECO:0000256" key="13">
    <source>
        <dbReference type="ARBA" id="ARBA00022781"/>
    </source>
</evidence>
<evidence type="ECO:0000256" key="18">
    <source>
        <dbReference type="ARBA" id="ARBA00023065"/>
    </source>
</evidence>
<dbReference type="InterPro" id="IPR004678">
    <property type="entry name" value="Cyt_c_oxidase_cbb3_su3"/>
</dbReference>
<dbReference type="PROSITE" id="PS51007">
    <property type="entry name" value="CYTC"/>
    <property type="match status" value="2"/>
</dbReference>
<dbReference type="Gene3D" id="1.10.760.10">
    <property type="entry name" value="Cytochrome c-like domain"/>
    <property type="match status" value="2"/>
</dbReference>
<evidence type="ECO:0000259" key="23">
    <source>
        <dbReference type="PROSITE" id="PS51007"/>
    </source>
</evidence>
<dbReference type="OrthoDB" id="9811281at2"/>
<keyword evidence="19 22" id="KW-0472">Membrane</keyword>
<feature type="domain" description="Cytochrome c" evidence="23">
    <location>
        <begin position="218"/>
        <end position="306"/>
    </location>
</feature>
<dbReference type="PANTHER" id="PTHR33751:SF1">
    <property type="entry name" value="CBB3-TYPE CYTOCHROME C OXIDASE SUBUNIT FIXP"/>
    <property type="match status" value="1"/>
</dbReference>
<dbReference type="InterPro" id="IPR050597">
    <property type="entry name" value="Cytochrome_c_Oxidase_Subunit"/>
</dbReference>
<sequence>MSDFTSPFWSYWITAIAVGGVIFCIAILVSQMRAKTNKPGEEHLQPHVWDDTLQEYNNPMPRWWLFMFVGAIIFGIGYFVAYPGLGNYKGSFGWTQQGEYEQETAKLEAQVAPKYNQFMSTPIEQLADNKEAMELGQRLFLNNCAQCHGADAGGSKGFPNLTDSDWLYGGWPTAIEHSILSGRNGVMPSQADALKSPVAINDVANYVMSLSNSPHDVVAAARGKEKFTLCASCHMVDAKGAISDPTGAQRGVGAPNLTDKTWLYGGDIKTITETVTKGRNNVMPSWDCFLGESRIHVLAAYIWQLNRDENGTVLNPVKAPDSLAKGIAEDQVAWDKTVADAKAQGKPVCSAISIHVQNAAKAAADAQKAKEAAAAAPAAGAAGAVPDVKK</sequence>
<evidence type="ECO:0000256" key="15">
    <source>
        <dbReference type="ARBA" id="ARBA00022989"/>
    </source>
</evidence>
<dbReference type="NCBIfam" id="TIGR00782">
    <property type="entry name" value="ccoP"/>
    <property type="match status" value="1"/>
</dbReference>
<feature type="transmembrane region" description="Helical" evidence="22">
    <location>
        <begin position="12"/>
        <end position="29"/>
    </location>
</feature>
<keyword evidence="15 22" id="KW-1133">Transmembrane helix</keyword>
<keyword evidence="7" id="KW-0997">Cell inner membrane</keyword>
<evidence type="ECO:0000256" key="22">
    <source>
        <dbReference type="SAM" id="Phobius"/>
    </source>
</evidence>
<evidence type="ECO:0000256" key="10">
    <source>
        <dbReference type="ARBA" id="ARBA00022692"/>
    </source>
</evidence>
<evidence type="ECO:0000256" key="6">
    <source>
        <dbReference type="ARBA" id="ARBA00022475"/>
    </source>
</evidence>
<evidence type="ECO:0000256" key="14">
    <source>
        <dbReference type="ARBA" id="ARBA00022982"/>
    </source>
</evidence>
<evidence type="ECO:0000256" key="19">
    <source>
        <dbReference type="ARBA" id="ARBA00023136"/>
    </source>
</evidence>
<proteinExistence type="inferred from homology"/>
<evidence type="ECO:0000256" key="17">
    <source>
        <dbReference type="ARBA" id="ARBA00023004"/>
    </source>
</evidence>
<evidence type="ECO:0000256" key="12">
    <source>
        <dbReference type="ARBA" id="ARBA00022737"/>
    </source>
</evidence>
<evidence type="ECO:0000256" key="21">
    <source>
        <dbReference type="PROSITE-ProRule" id="PRU00433"/>
    </source>
</evidence>
<dbReference type="GO" id="GO:0006119">
    <property type="term" value="P:oxidative phosphorylation"/>
    <property type="evidence" value="ECO:0007669"/>
    <property type="project" value="UniProtKB-UniPathway"/>
</dbReference>
<dbReference type="GO" id="GO:0046872">
    <property type="term" value="F:metal ion binding"/>
    <property type="evidence" value="ECO:0007669"/>
    <property type="project" value="UniProtKB-KW"/>
</dbReference>
<evidence type="ECO:0000256" key="7">
    <source>
        <dbReference type="ARBA" id="ARBA00022519"/>
    </source>
</evidence>
<evidence type="ECO:0000313" key="25">
    <source>
        <dbReference type="Proteomes" id="UP000252182"/>
    </source>
</evidence>
<dbReference type="Pfam" id="PF14715">
    <property type="entry name" value="FixP_N"/>
    <property type="match status" value="1"/>
</dbReference>
<dbReference type="Proteomes" id="UP000252182">
    <property type="component" value="Chromosome"/>
</dbReference>
<dbReference type="UniPathway" id="UPA00705"/>
<dbReference type="GO" id="GO:0016491">
    <property type="term" value="F:oxidoreductase activity"/>
    <property type="evidence" value="ECO:0007669"/>
    <property type="project" value="UniProtKB-KW"/>
</dbReference>
<comment type="cofactor">
    <cofactor evidence="1">
        <name>heme c</name>
        <dbReference type="ChEBI" id="CHEBI:61717"/>
    </cofactor>
</comment>
<evidence type="ECO:0000256" key="4">
    <source>
        <dbReference type="ARBA" id="ARBA00006113"/>
    </source>
</evidence>
<dbReference type="InterPro" id="IPR038414">
    <property type="entry name" value="CcoP_N_sf"/>
</dbReference>
<keyword evidence="17 21" id="KW-0408">Iron</keyword>
<dbReference type="EMBL" id="CP031124">
    <property type="protein sequence ID" value="AXF85255.1"/>
    <property type="molecule type" value="Genomic_DNA"/>
</dbReference>
<comment type="subcellular location">
    <subcellularLocation>
        <location evidence="2">Cell inner membrane</location>
    </subcellularLocation>
</comment>
<dbReference type="GO" id="GO:0005886">
    <property type="term" value="C:plasma membrane"/>
    <property type="evidence" value="ECO:0007669"/>
    <property type="project" value="UniProtKB-SubCell"/>
</dbReference>
<keyword evidence="13" id="KW-0375">Hydrogen ion transport</keyword>
<reference evidence="25" key="1">
    <citation type="submission" date="2018-07" db="EMBL/GenBank/DDBJ databases">
        <authorList>
            <person name="Kim H."/>
        </authorList>
    </citation>
    <scope>NUCLEOTIDE SEQUENCE [LARGE SCALE GENOMIC DNA]</scope>
    <source>
        <strain evidence="25">F02</strain>
    </source>
</reference>
<dbReference type="SUPFAM" id="SSF46626">
    <property type="entry name" value="Cytochrome c"/>
    <property type="match status" value="2"/>
</dbReference>
<dbReference type="GO" id="GO:1902600">
    <property type="term" value="P:proton transmembrane transport"/>
    <property type="evidence" value="ECO:0007669"/>
    <property type="project" value="UniProtKB-KW"/>
</dbReference>
<gene>
    <name evidence="24" type="primary">ccoP</name>
    <name evidence="24" type="ORF">DTO96_100981</name>
</gene>
<keyword evidence="9" id="KW-0679">Respiratory chain</keyword>
<dbReference type="InterPro" id="IPR009056">
    <property type="entry name" value="Cyt_c-like_dom"/>
</dbReference>
<dbReference type="PANTHER" id="PTHR33751">
    <property type="entry name" value="CBB3-TYPE CYTOCHROME C OXIDASE SUBUNIT FIXP"/>
    <property type="match status" value="1"/>
</dbReference>
<keyword evidence="16" id="KW-0560">Oxidoreductase</keyword>
<evidence type="ECO:0000256" key="5">
    <source>
        <dbReference type="ARBA" id="ARBA00022448"/>
    </source>
</evidence>
<dbReference type="InterPro" id="IPR036909">
    <property type="entry name" value="Cyt_c-like_dom_sf"/>
</dbReference>
<evidence type="ECO:0000313" key="24">
    <source>
        <dbReference type="EMBL" id="AXF85255.1"/>
    </source>
</evidence>
<feature type="domain" description="Cytochrome c" evidence="23">
    <location>
        <begin position="131"/>
        <end position="211"/>
    </location>
</feature>